<evidence type="ECO:0000313" key="10">
    <source>
        <dbReference type="Proteomes" id="UP000305067"/>
    </source>
</evidence>
<evidence type="ECO:0000256" key="5">
    <source>
        <dbReference type="ARBA" id="ARBA00022692"/>
    </source>
</evidence>
<evidence type="ECO:0000256" key="7">
    <source>
        <dbReference type="ARBA" id="ARBA00023136"/>
    </source>
</evidence>
<gene>
    <name evidence="9" type="ORF">BDV98DRAFT_501957</name>
</gene>
<protein>
    <recommendedName>
        <fullName evidence="8">Wax synthase domain-containing protein</fullName>
    </recommendedName>
</protein>
<dbReference type="OrthoDB" id="1077582at2759"/>
<sequence>LFLAYLSRRRNTYRLRLLLLPAVIGSLVSWPYQHTWVSTPELRDLLVQDWGISLMVVAFIAKSLHLALDPNGTLKVGEDSEAQLPASGLLEPSVRKHDKKTRQHLPLVPDAVYDACEVAISQRGIGYKFGAGTYIPPHTKPLERKPFLRATFLSLLRNLFILDALDTALRIIPGLLQGEGDSTLFNAALPPLPRYALSTSITLLTVWHMFTGFTVGYDMSALFCVGALGSSPSSWPPVLQNPVKSDSLHKFWARSWHQWLRQAFYVYGGYSGKWLAGTPGMVVGMFAASALVHECSVNMTGLPWEWYPVGFFMMQPVFLGMEKLYTKITGKRVGGWKGGVWAYGCLALTSQAYVDSWYRRGLRGGLALAVPPQFSLIGHLVQWYSGSIKDCCSCT</sequence>
<evidence type="ECO:0000256" key="3">
    <source>
        <dbReference type="ARBA" id="ARBA00007282"/>
    </source>
</evidence>
<feature type="domain" description="Wax synthase" evidence="8">
    <location>
        <begin position="235"/>
        <end position="313"/>
    </location>
</feature>
<dbReference type="PANTHER" id="PTHR31595:SF57">
    <property type="entry name" value="OS04G0481900 PROTEIN"/>
    <property type="match status" value="1"/>
</dbReference>
<keyword evidence="4" id="KW-0808">Transferase</keyword>
<dbReference type="GO" id="GO:0008374">
    <property type="term" value="F:O-acyltransferase activity"/>
    <property type="evidence" value="ECO:0007669"/>
    <property type="project" value="InterPro"/>
</dbReference>
<dbReference type="GO" id="GO:0006629">
    <property type="term" value="P:lipid metabolic process"/>
    <property type="evidence" value="ECO:0007669"/>
    <property type="project" value="InterPro"/>
</dbReference>
<evidence type="ECO:0000256" key="2">
    <source>
        <dbReference type="ARBA" id="ARBA00005179"/>
    </source>
</evidence>
<dbReference type="PANTHER" id="PTHR31595">
    <property type="entry name" value="LONG-CHAIN-ALCOHOL O-FATTY-ACYLTRANSFERASE 3-RELATED"/>
    <property type="match status" value="1"/>
</dbReference>
<evidence type="ECO:0000256" key="4">
    <source>
        <dbReference type="ARBA" id="ARBA00022679"/>
    </source>
</evidence>
<dbReference type="EMBL" id="ML178818">
    <property type="protein sequence ID" value="TFL04527.1"/>
    <property type="molecule type" value="Genomic_DNA"/>
</dbReference>
<name>A0A5C3QSL5_9AGAR</name>
<keyword evidence="10" id="KW-1185">Reference proteome</keyword>
<feature type="non-terminal residue" evidence="9">
    <location>
        <position position="1"/>
    </location>
</feature>
<comment type="similarity">
    <text evidence="3">Belongs to the wax synthase family.</text>
</comment>
<keyword evidence="6" id="KW-1133">Transmembrane helix</keyword>
<keyword evidence="7" id="KW-0472">Membrane</keyword>
<comment type="subcellular location">
    <subcellularLocation>
        <location evidence="1">Membrane</location>
        <topology evidence="1">Multi-pass membrane protein</topology>
    </subcellularLocation>
</comment>
<evidence type="ECO:0000313" key="9">
    <source>
        <dbReference type="EMBL" id="TFL04527.1"/>
    </source>
</evidence>
<organism evidence="9 10">
    <name type="scientific">Pterulicium gracile</name>
    <dbReference type="NCBI Taxonomy" id="1884261"/>
    <lineage>
        <taxon>Eukaryota</taxon>
        <taxon>Fungi</taxon>
        <taxon>Dikarya</taxon>
        <taxon>Basidiomycota</taxon>
        <taxon>Agaricomycotina</taxon>
        <taxon>Agaricomycetes</taxon>
        <taxon>Agaricomycetidae</taxon>
        <taxon>Agaricales</taxon>
        <taxon>Pleurotineae</taxon>
        <taxon>Pterulaceae</taxon>
        <taxon>Pterulicium</taxon>
    </lineage>
</organism>
<comment type="pathway">
    <text evidence="2">Secondary metabolite biosynthesis.</text>
</comment>
<dbReference type="InterPro" id="IPR032805">
    <property type="entry name" value="Wax_synthase_dom"/>
</dbReference>
<proteinExistence type="inferred from homology"/>
<dbReference type="STRING" id="1884261.A0A5C3QSL5"/>
<evidence type="ECO:0000256" key="6">
    <source>
        <dbReference type="ARBA" id="ARBA00022989"/>
    </source>
</evidence>
<evidence type="ECO:0000259" key="8">
    <source>
        <dbReference type="Pfam" id="PF13813"/>
    </source>
</evidence>
<dbReference type="AlphaFoldDB" id="A0A5C3QSL5"/>
<evidence type="ECO:0000256" key="1">
    <source>
        <dbReference type="ARBA" id="ARBA00004141"/>
    </source>
</evidence>
<dbReference type="GO" id="GO:0016020">
    <property type="term" value="C:membrane"/>
    <property type="evidence" value="ECO:0007669"/>
    <property type="project" value="UniProtKB-SubCell"/>
</dbReference>
<accession>A0A5C3QSL5</accession>
<dbReference type="Proteomes" id="UP000305067">
    <property type="component" value="Unassembled WGS sequence"/>
</dbReference>
<reference evidence="9 10" key="1">
    <citation type="journal article" date="2019" name="Nat. Ecol. Evol.">
        <title>Megaphylogeny resolves global patterns of mushroom evolution.</title>
        <authorList>
            <person name="Varga T."/>
            <person name="Krizsan K."/>
            <person name="Foldi C."/>
            <person name="Dima B."/>
            <person name="Sanchez-Garcia M."/>
            <person name="Sanchez-Ramirez S."/>
            <person name="Szollosi G.J."/>
            <person name="Szarkandi J.G."/>
            <person name="Papp V."/>
            <person name="Albert L."/>
            <person name="Andreopoulos W."/>
            <person name="Angelini C."/>
            <person name="Antonin V."/>
            <person name="Barry K.W."/>
            <person name="Bougher N.L."/>
            <person name="Buchanan P."/>
            <person name="Buyck B."/>
            <person name="Bense V."/>
            <person name="Catcheside P."/>
            <person name="Chovatia M."/>
            <person name="Cooper J."/>
            <person name="Damon W."/>
            <person name="Desjardin D."/>
            <person name="Finy P."/>
            <person name="Geml J."/>
            <person name="Haridas S."/>
            <person name="Hughes K."/>
            <person name="Justo A."/>
            <person name="Karasinski D."/>
            <person name="Kautmanova I."/>
            <person name="Kiss B."/>
            <person name="Kocsube S."/>
            <person name="Kotiranta H."/>
            <person name="LaButti K.M."/>
            <person name="Lechner B.E."/>
            <person name="Liimatainen K."/>
            <person name="Lipzen A."/>
            <person name="Lukacs Z."/>
            <person name="Mihaltcheva S."/>
            <person name="Morgado L.N."/>
            <person name="Niskanen T."/>
            <person name="Noordeloos M.E."/>
            <person name="Ohm R.A."/>
            <person name="Ortiz-Santana B."/>
            <person name="Ovrebo C."/>
            <person name="Racz N."/>
            <person name="Riley R."/>
            <person name="Savchenko A."/>
            <person name="Shiryaev A."/>
            <person name="Soop K."/>
            <person name="Spirin V."/>
            <person name="Szebenyi C."/>
            <person name="Tomsovsky M."/>
            <person name="Tulloss R.E."/>
            <person name="Uehling J."/>
            <person name="Grigoriev I.V."/>
            <person name="Vagvolgyi C."/>
            <person name="Papp T."/>
            <person name="Martin F.M."/>
            <person name="Miettinen O."/>
            <person name="Hibbett D.S."/>
            <person name="Nagy L.G."/>
        </authorList>
    </citation>
    <scope>NUCLEOTIDE SEQUENCE [LARGE SCALE GENOMIC DNA]</scope>
    <source>
        <strain evidence="9 10">CBS 309.79</strain>
    </source>
</reference>
<dbReference type="Pfam" id="PF13813">
    <property type="entry name" value="MBOAT_2"/>
    <property type="match status" value="1"/>
</dbReference>
<keyword evidence="5" id="KW-0812">Transmembrane</keyword>
<dbReference type="InterPro" id="IPR044851">
    <property type="entry name" value="Wax_synthase"/>
</dbReference>